<gene>
    <name evidence="1" type="ORF">DPPLL_36500</name>
</gene>
<dbReference type="EMBL" id="AP025516">
    <property type="protein sequence ID" value="BDD89285.1"/>
    <property type="molecule type" value="Genomic_DNA"/>
</dbReference>
<reference evidence="1 2" key="1">
    <citation type="submission" date="2022-01" db="EMBL/GenBank/DDBJ databases">
        <title>Desulfofustis limnae sp. nov., a novel mesophilic sulfate-reducing bacterium isolated from marsh soil.</title>
        <authorList>
            <person name="Watanabe M."/>
            <person name="Takahashi A."/>
            <person name="Kojima H."/>
            <person name="Fukui M."/>
        </authorList>
    </citation>
    <scope>NUCLEOTIDE SEQUENCE [LARGE SCALE GENOMIC DNA]</scope>
    <source>
        <strain evidence="1 2">PPLL</strain>
    </source>
</reference>
<proteinExistence type="predicted"/>
<keyword evidence="2" id="KW-1185">Reference proteome</keyword>
<name>A0ABN6M946_9BACT</name>
<evidence type="ECO:0000313" key="2">
    <source>
        <dbReference type="Proteomes" id="UP000830055"/>
    </source>
</evidence>
<protein>
    <submittedName>
        <fullName evidence="1">Uncharacterized protein</fullName>
    </submittedName>
</protein>
<accession>A0ABN6M946</accession>
<dbReference type="Proteomes" id="UP000830055">
    <property type="component" value="Chromosome"/>
</dbReference>
<sequence>MNFQPTFAITNRMTEAAVVRRSGGASLLCSSTPDNPWRLFVCGDRRRADVLFDAAAGKPVTDECIARFLNDD</sequence>
<evidence type="ECO:0000313" key="1">
    <source>
        <dbReference type="EMBL" id="BDD89285.1"/>
    </source>
</evidence>
<organism evidence="1 2">
    <name type="scientific">Desulfofustis limnaeus</name>
    <dbReference type="NCBI Taxonomy" id="2740163"/>
    <lineage>
        <taxon>Bacteria</taxon>
        <taxon>Pseudomonadati</taxon>
        <taxon>Thermodesulfobacteriota</taxon>
        <taxon>Desulfobulbia</taxon>
        <taxon>Desulfobulbales</taxon>
        <taxon>Desulfocapsaceae</taxon>
        <taxon>Desulfofustis</taxon>
    </lineage>
</organism>